<reference evidence="2 3" key="1">
    <citation type="submission" date="2016-07" db="EMBL/GenBank/DDBJ databases">
        <title>Detection of Helicobacter winghamensis from caecal content of red fox (Vulpes vulpes).</title>
        <authorList>
            <person name="Zanoni R.G."/>
            <person name="Florio D."/>
            <person name="Caffara M."/>
            <person name="Renzi M."/>
            <person name="Parisi A."/>
            <person name="Pasquali F."/>
            <person name="Manfreda G."/>
        </authorList>
    </citation>
    <scope>NUCLEOTIDE SEQUENCE [LARGE SCALE GENOMIC DNA]</scope>
    <source>
        <strain evidence="2 3">295_13</strain>
    </source>
</reference>
<dbReference type="STRING" id="556267.HWAG_01111"/>
<dbReference type="OrthoDB" id="5321230at2"/>
<feature type="transmembrane region" description="Helical" evidence="1">
    <location>
        <begin position="30"/>
        <end position="52"/>
    </location>
</feature>
<keyword evidence="1" id="KW-1133">Transmembrane helix</keyword>
<comment type="caution">
    <text evidence="2">The sequence shown here is derived from an EMBL/GenBank/DDBJ whole genome shotgun (WGS) entry which is preliminary data.</text>
</comment>
<evidence type="ECO:0000313" key="2">
    <source>
        <dbReference type="EMBL" id="PKT81512.1"/>
    </source>
</evidence>
<gene>
    <name evidence="2" type="ORF">BCM31_07375</name>
</gene>
<organism evidence="2 3">
    <name type="scientific">Helicobacter winghamensis</name>
    <dbReference type="NCBI Taxonomy" id="157268"/>
    <lineage>
        <taxon>Bacteria</taxon>
        <taxon>Pseudomonadati</taxon>
        <taxon>Campylobacterota</taxon>
        <taxon>Epsilonproteobacteria</taxon>
        <taxon>Campylobacterales</taxon>
        <taxon>Helicobacteraceae</taxon>
        <taxon>Helicobacter</taxon>
    </lineage>
</organism>
<dbReference type="Proteomes" id="UP000233350">
    <property type="component" value="Unassembled WGS sequence"/>
</dbReference>
<protein>
    <submittedName>
        <fullName evidence="2">Uncharacterized protein</fullName>
    </submittedName>
</protein>
<proteinExistence type="predicted"/>
<keyword evidence="1" id="KW-0812">Transmembrane</keyword>
<evidence type="ECO:0000313" key="3">
    <source>
        <dbReference type="Proteomes" id="UP000233350"/>
    </source>
</evidence>
<evidence type="ECO:0000256" key="1">
    <source>
        <dbReference type="SAM" id="Phobius"/>
    </source>
</evidence>
<dbReference type="AlphaFoldDB" id="A0A2N3PJY6"/>
<dbReference type="EMBL" id="MBPK01000022">
    <property type="protein sequence ID" value="PKT81512.1"/>
    <property type="molecule type" value="Genomic_DNA"/>
</dbReference>
<accession>A0A2N3PJY6</accession>
<keyword evidence="3" id="KW-1185">Reference proteome</keyword>
<sequence>MESKITDSKLDSTENIHKATKEDPVNHSRFLPLLALIIVLIALVLGGGYYFLSQPSGQALLFKAQTSLGMAQDPILDSNFTSNANRTVYAKDDEIRRLQEALYQKERELEKLAYSLNGLNVSVQEIQNSRQNTMQKLRYTIKPKQQIIAECFAMEIGSWDIPKNCLLSLATKVDKELQNDNRVVAFEVQGVVDINPYRGLSPELKQEGLASFRAWNAIYAINAKIPNATIFEGPSLQLQDKRGYIIKAYFVD</sequence>
<keyword evidence="1" id="KW-0472">Membrane</keyword>
<name>A0A2N3PJY6_9HELI</name>